<accession>A0A1H2QDQ6</accession>
<gene>
    <name evidence="2" type="ORF">SAMN04488041_101165</name>
</gene>
<dbReference type="AlphaFoldDB" id="A0A1H2QDQ6"/>
<dbReference type="Proteomes" id="UP000183076">
    <property type="component" value="Unassembled WGS sequence"/>
</dbReference>
<dbReference type="EMBL" id="FNNB01000001">
    <property type="protein sequence ID" value="SDW05050.1"/>
    <property type="molecule type" value="Genomic_DNA"/>
</dbReference>
<protein>
    <submittedName>
        <fullName evidence="2">Uncharacterized protein</fullName>
    </submittedName>
</protein>
<evidence type="ECO:0000313" key="3">
    <source>
        <dbReference type="Proteomes" id="UP000183076"/>
    </source>
</evidence>
<name>A0A1H2QDQ6_9RHOB</name>
<feature type="region of interest" description="Disordered" evidence="1">
    <location>
        <begin position="1"/>
        <end position="40"/>
    </location>
</feature>
<evidence type="ECO:0000313" key="2">
    <source>
        <dbReference type="EMBL" id="SDW05050.1"/>
    </source>
</evidence>
<sequence length="40" mass="4905">MRWHFSQEPSRKPFNSVDNQRAANPNKRRSYKNLHIRHVT</sequence>
<proteinExistence type="predicted"/>
<evidence type="ECO:0000256" key="1">
    <source>
        <dbReference type="SAM" id="MobiDB-lite"/>
    </source>
</evidence>
<feature type="compositionally biased region" description="Basic residues" evidence="1">
    <location>
        <begin position="26"/>
        <end position="40"/>
    </location>
</feature>
<reference evidence="3" key="1">
    <citation type="submission" date="2016-10" db="EMBL/GenBank/DDBJ databases">
        <authorList>
            <person name="Varghese N."/>
            <person name="Submissions S."/>
        </authorList>
    </citation>
    <scope>NUCLEOTIDE SEQUENCE [LARGE SCALE GENOMIC DNA]</scope>
    <source>
        <strain evidence="3">DSM 10014</strain>
    </source>
</reference>
<organism evidence="2 3">
    <name type="scientific">Sulfitobacter pontiacus</name>
    <dbReference type="NCBI Taxonomy" id="60137"/>
    <lineage>
        <taxon>Bacteria</taxon>
        <taxon>Pseudomonadati</taxon>
        <taxon>Pseudomonadota</taxon>
        <taxon>Alphaproteobacteria</taxon>
        <taxon>Rhodobacterales</taxon>
        <taxon>Roseobacteraceae</taxon>
        <taxon>Sulfitobacter</taxon>
    </lineage>
</organism>